<comment type="pathway">
    <text evidence="2">Lipid metabolism; sphingolipid metabolism.</text>
</comment>
<dbReference type="eggNOG" id="KOG3873">
    <property type="taxonomic scope" value="Eukaryota"/>
</dbReference>
<dbReference type="VEuPathDB" id="TriTrypDB:LPMP_080210"/>
<dbReference type="RefSeq" id="XP_010704152.1">
    <property type="nucleotide sequence ID" value="XM_010705850.1"/>
</dbReference>
<keyword evidence="9" id="KW-0746">Sphingolipid metabolism</keyword>
<comment type="pathway">
    <text evidence="3">Sphingolipid metabolism.</text>
</comment>
<sequence length="657" mass="72206">MSQASALAAGELPIRVLSFNLWGIFNSKVREERMKAFATKIEHYDVILLQEQFSAEDFALIMQHASSEVQRTYKFRRFPSSFYGSGCAVISRYPIIQAFFHVFPLQGYPEMVFHGDFFANKGVAMVRVMVPVTMEGGKAISEQVVTLYTTHLIAVYQKVSQLPSWKWERNLPFRISQAVSLANFIASTSRPTDHIIVGGDFNCSQRSLEVQMMLILLKRHGYNLRSVLPSPRTLVDASTPEQAREREHEEQLFTYSHRNAFNSMETSYFKLLNLESDLPAQIDHVFFSTPAFALRDFADCPDVAADYPCALRSAPSGLVVFTKNEVRIPSKSGWCGSLWRQLLTGKRVSRIANGAGQPTQACGKTVWTAEGQSAGNAALYYPLSDHFGVAALLGLRVANAGSTASMGDSSAEMHCATAPALTPDEVRVLQTVVDFLEDYVCKLRSQARTTRYMAVSSLLLVVVNMWVLRRLSAKEEARTAAVLEQIYDMAVTTTRHTAKMAQPGTDLESIKRGFNVAKDWVAHQLHLTLHTVSKATGAAPESGSCASDTPEGFKDLAATAANVSAPLPRTIPTPTTTTNTKRATTPPKDDTTAVARPDFRAIAEALAVCPIWASTWISSAFSITVTLVGSASFAIGVIQRAGNAKVLEEQVRQLQLL</sequence>
<evidence type="ECO:0000313" key="16">
    <source>
        <dbReference type="Proteomes" id="UP000063063"/>
    </source>
</evidence>
<name>A0A088RJ53_LEIPA</name>
<dbReference type="GO" id="GO:0004767">
    <property type="term" value="F:sphingomyelin phosphodiesterase activity"/>
    <property type="evidence" value="ECO:0007669"/>
    <property type="project" value="InterPro"/>
</dbReference>
<comment type="similarity">
    <text evidence="4">Belongs to the neutral sphingomyelinase family.</text>
</comment>
<dbReference type="Pfam" id="PF03372">
    <property type="entry name" value="Exo_endo_phos"/>
    <property type="match status" value="1"/>
</dbReference>
<keyword evidence="11" id="KW-0443">Lipid metabolism</keyword>
<dbReference type="Gene3D" id="3.60.10.10">
    <property type="entry name" value="Endonuclease/exonuclease/phosphatase"/>
    <property type="match status" value="1"/>
</dbReference>
<dbReference type="GO" id="GO:0016020">
    <property type="term" value="C:membrane"/>
    <property type="evidence" value="ECO:0007669"/>
    <property type="project" value="UniProtKB-SubCell"/>
</dbReference>
<feature type="domain" description="Endonuclease/exonuclease/phosphatase" evidence="14">
    <location>
        <begin position="17"/>
        <end position="304"/>
    </location>
</feature>
<keyword evidence="8" id="KW-0460">Magnesium</keyword>
<dbReference type="VEuPathDB" id="TriTrypDB:LPAL13_080006800"/>
<evidence type="ECO:0000256" key="3">
    <source>
        <dbReference type="ARBA" id="ARBA00004991"/>
    </source>
</evidence>
<keyword evidence="5" id="KW-0812">Transmembrane</keyword>
<keyword evidence="16" id="KW-1185">Reference proteome</keyword>
<dbReference type="SUPFAM" id="SSF56219">
    <property type="entry name" value="DNase I-like"/>
    <property type="match status" value="1"/>
</dbReference>
<evidence type="ECO:0000256" key="10">
    <source>
        <dbReference type="ARBA" id="ARBA00022989"/>
    </source>
</evidence>
<evidence type="ECO:0000256" key="11">
    <source>
        <dbReference type="ARBA" id="ARBA00023098"/>
    </source>
</evidence>
<keyword evidence="12" id="KW-0472">Membrane</keyword>
<evidence type="ECO:0000256" key="5">
    <source>
        <dbReference type="ARBA" id="ARBA00022692"/>
    </source>
</evidence>
<dbReference type="GO" id="GO:0046872">
    <property type="term" value="F:metal ion binding"/>
    <property type="evidence" value="ECO:0007669"/>
    <property type="project" value="UniProtKB-KW"/>
</dbReference>
<dbReference type="AlphaFoldDB" id="A0A088RJ53"/>
<evidence type="ECO:0000256" key="1">
    <source>
        <dbReference type="ARBA" id="ARBA00004141"/>
    </source>
</evidence>
<evidence type="ECO:0000313" key="15">
    <source>
        <dbReference type="EMBL" id="AIN95830.1"/>
    </source>
</evidence>
<dbReference type="InterPro" id="IPR038772">
    <property type="entry name" value="Sph/SMPD2-like"/>
</dbReference>
<evidence type="ECO:0000256" key="7">
    <source>
        <dbReference type="ARBA" id="ARBA00022801"/>
    </source>
</evidence>
<accession>A0A088RJ53</accession>
<dbReference type="EMBL" id="CP009377">
    <property type="protein sequence ID" value="AIN95830.1"/>
    <property type="molecule type" value="Genomic_DNA"/>
</dbReference>
<dbReference type="PANTHER" id="PTHR16320:SF24">
    <property type="entry name" value="PHOSPHODIESTERASE, PUTATIVE-RELATED"/>
    <property type="match status" value="1"/>
</dbReference>
<feature type="compositionally biased region" description="Low complexity" evidence="13">
    <location>
        <begin position="566"/>
        <end position="586"/>
    </location>
</feature>
<dbReference type="PANTHER" id="PTHR16320">
    <property type="entry name" value="SPHINGOMYELINASE FAMILY MEMBER"/>
    <property type="match status" value="1"/>
</dbReference>
<dbReference type="KEGG" id="lpan:LPMP_080210"/>
<keyword evidence="6" id="KW-0479">Metal-binding</keyword>
<reference evidence="15 16" key="1">
    <citation type="journal article" date="2015" name="Sci. Rep.">
        <title>The genome of Leishmania panamensis: insights into genomics of the L. (Viannia) subgenus.</title>
        <authorList>
            <person name="Llanes A."/>
            <person name="Restrepo C.M."/>
            <person name="Vecchio G.D."/>
            <person name="Anguizola F.J."/>
            <person name="Lleonart R."/>
        </authorList>
    </citation>
    <scope>NUCLEOTIDE SEQUENCE [LARGE SCALE GENOMIC DNA]</scope>
    <source>
        <strain evidence="15 16">MHOM/PA/94/PSC-1</strain>
    </source>
</reference>
<evidence type="ECO:0000259" key="14">
    <source>
        <dbReference type="Pfam" id="PF03372"/>
    </source>
</evidence>
<dbReference type="InterPro" id="IPR036691">
    <property type="entry name" value="Endo/exonu/phosph_ase_sf"/>
</dbReference>
<evidence type="ECO:0000256" key="4">
    <source>
        <dbReference type="ARBA" id="ARBA00006335"/>
    </source>
</evidence>
<evidence type="ECO:0000256" key="8">
    <source>
        <dbReference type="ARBA" id="ARBA00022842"/>
    </source>
</evidence>
<dbReference type="OrthoDB" id="387657at2759"/>
<evidence type="ECO:0000256" key="9">
    <source>
        <dbReference type="ARBA" id="ARBA00022919"/>
    </source>
</evidence>
<evidence type="ECO:0000256" key="2">
    <source>
        <dbReference type="ARBA" id="ARBA00004760"/>
    </source>
</evidence>
<proteinExistence type="inferred from homology"/>
<keyword evidence="10" id="KW-1133">Transmembrane helix</keyword>
<organism evidence="15 16">
    <name type="scientific">Leishmania panamensis</name>
    <dbReference type="NCBI Taxonomy" id="5679"/>
    <lineage>
        <taxon>Eukaryota</taxon>
        <taxon>Discoba</taxon>
        <taxon>Euglenozoa</taxon>
        <taxon>Kinetoplastea</taxon>
        <taxon>Metakinetoplastina</taxon>
        <taxon>Trypanosomatida</taxon>
        <taxon>Trypanosomatidae</taxon>
        <taxon>Leishmaniinae</taxon>
        <taxon>Leishmania</taxon>
        <taxon>Leishmania guyanensis species complex</taxon>
    </lineage>
</organism>
<comment type="subcellular location">
    <subcellularLocation>
        <location evidence="1">Membrane</location>
        <topology evidence="1">Multi-pass membrane protein</topology>
    </subcellularLocation>
</comment>
<dbReference type="GeneID" id="22572483"/>
<dbReference type="Proteomes" id="UP000063063">
    <property type="component" value="Chromosome 8"/>
</dbReference>
<protein>
    <submittedName>
        <fullName evidence="15">Inositol phosphosphingolipid phospholipase C-Like</fullName>
    </submittedName>
</protein>
<evidence type="ECO:0000256" key="6">
    <source>
        <dbReference type="ARBA" id="ARBA00022723"/>
    </source>
</evidence>
<dbReference type="InterPro" id="IPR005135">
    <property type="entry name" value="Endo/exonuclease/phosphatase"/>
</dbReference>
<keyword evidence="7" id="KW-0378">Hydrolase</keyword>
<dbReference type="GO" id="GO:0006665">
    <property type="term" value="P:sphingolipid metabolic process"/>
    <property type="evidence" value="ECO:0007669"/>
    <property type="project" value="UniProtKB-KW"/>
</dbReference>
<evidence type="ECO:0000256" key="12">
    <source>
        <dbReference type="ARBA" id="ARBA00023136"/>
    </source>
</evidence>
<evidence type="ECO:0000256" key="13">
    <source>
        <dbReference type="SAM" id="MobiDB-lite"/>
    </source>
</evidence>
<gene>
    <name evidence="15" type="primary">ISCL</name>
    <name evidence="15" type="ORF">LPMP_080210</name>
</gene>
<feature type="region of interest" description="Disordered" evidence="13">
    <location>
        <begin position="566"/>
        <end position="591"/>
    </location>
</feature>